<feature type="compositionally biased region" description="Low complexity" evidence="1">
    <location>
        <begin position="255"/>
        <end position="269"/>
    </location>
</feature>
<dbReference type="AlphaFoldDB" id="A0A2I0A779"/>
<dbReference type="OrthoDB" id="1921166at2759"/>
<proteinExistence type="predicted"/>
<evidence type="ECO:0000313" key="2">
    <source>
        <dbReference type="EMBL" id="PKA51397.1"/>
    </source>
</evidence>
<evidence type="ECO:0000256" key="1">
    <source>
        <dbReference type="SAM" id="MobiDB-lite"/>
    </source>
</evidence>
<evidence type="ECO:0000313" key="3">
    <source>
        <dbReference type="Proteomes" id="UP000236161"/>
    </source>
</evidence>
<dbReference type="InterPro" id="IPR012866">
    <property type="entry name" value="DUF1644"/>
</dbReference>
<name>A0A2I0A779_9ASPA</name>
<dbReference type="Proteomes" id="UP000236161">
    <property type="component" value="Unassembled WGS sequence"/>
</dbReference>
<organism evidence="2 3">
    <name type="scientific">Apostasia shenzhenica</name>
    <dbReference type="NCBI Taxonomy" id="1088818"/>
    <lineage>
        <taxon>Eukaryota</taxon>
        <taxon>Viridiplantae</taxon>
        <taxon>Streptophyta</taxon>
        <taxon>Embryophyta</taxon>
        <taxon>Tracheophyta</taxon>
        <taxon>Spermatophyta</taxon>
        <taxon>Magnoliopsida</taxon>
        <taxon>Liliopsida</taxon>
        <taxon>Asparagales</taxon>
        <taxon>Orchidaceae</taxon>
        <taxon>Apostasioideae</taxon>
        <taxon>Apostasia</taxon>
    </lineage>
</organism>
<dbReference type="STRING" id="1088818.A0A2I0A779"/>
<protein>
    <submittedName>
        <fullName evidence="2">Uncharacterized protein</fullName>
    </submittedName>
</protein>
<dbReference type="Gene3D" id="3.30.40.10">
    <property type="entry name" value="Zinc/RING finger domain, C3HC4 (zinc finger)"/>
    <property type="match status" value="1"/>
</dbReference>
<dbReference type="EMBL" id="KZ452013">
    <property type="protein sequence ID" value="PKA51397.1"/>
    <property type="molecule type" value="Genomic_DNA"/>
</dbReference>
<dbReference type="PANTHER" id="PTHR31197">
    <property type="entry name" value="OS01G0612600 PROTEIN"/>
    <property type="match status" value="1"/>
</dbReference>
<reference evidence="2 3" key="1">
    <citation type="journal article" date="2017" name="Nature">
        <title>The Apostasia genome and the evolution of orchids.</title>
        <authorList>
            <person name="Zhang G.Q."/>
            <person name="Liu K.W."/>
            <person name="Li Z."/>
            <person name="Lohaus R."/>
            <person name="Hsiao Y.Y."/>
            <person name="Niu S.C."/>
            <person name="Wang J.Y."/>
            <person name="Lin Y.C."/>
            <person name="Xu Q."/>
            <person name="Chen L.J."/>
            <person name="Yoshida K."/>
            <person name="Fujiwara S."/>
            <person name="Wang Z.W."/>
            <person name="Zhang Y.Q."/>
            <person name="Mitsuda N."/>
            <person name="Wang M."/>
            <person name="Liu G.H."/>
            <person name="Pecoraro L."/>
            <person name="Huang H.X."/>
            <person name="Xiao X.J."/>
            <person name="Lin M."/>
            <person name="Wu X.Y."/>
            <person name="Wu W.L."/>
            <person name="Chen Y.Y."/>
            <person name="Chang S.B."/>
            <person name="Sakamoto S."/>
            <person name="Ohme-Takagi M."/>
            <person name="Yagi M."/>
            <person name="Zeng S.J."/>
            <person name="Shen C.Y."/>
            <person name="Yeh C.M."/>
            <person name="Luo Y.B."/>
            <person name="Tsai W.C."/>
            <person name="Van de Peer Y."/>
            <person name="Liu Z.J."/>
        </authorList>
    </citation>
    <scope>NUCLEOTIDE SEQUENCE [LARGE SCALE GENOMIC DNA]</scope>
    <source>
        <strain evidence="3">cv. Shenzhen</strain>
        <tissue evidence="2">Stem</tissue>
    </source>
</reference>
<sequence length="339" mass="38563">MASGTSLEKLIHWSSDFDDIELNIDWEDVTCPICLDFPHNGVLLQCMSYDNGCRPFMCDTDHTHSNCLTRFKSAFGVPQTGECLTVNDASNRFTEVIASGCESRPACPLCRGEVTGWVIIKEARAYLNTKKRCCQEKNCSYIGNFVELQTHAQLNHPHSRPSEIDPVRRLDWENFQQSSDIIDVLSTIQAEVPHGVVLGDYVIEYGDEDENGNEYDNFQNRGSKWWNSCILYQVFGKFRCSRSRRSRRSDRRQSRFWSSSNGSNEGSSSPADTTADRFHQIEEEFRGIVGAGHRVEGSRVLGLHSRRFSGIFHVLFSIFDFFVAKSVIYHKALPFSALL</sequence>
<dbReference type="InterPro" id="IPR013083">
    <property type="entry name" value="Znf_RING/FYVE/PHD"/>
</dbReference>
<gene>
    <name evidence="2" type="ORF">AXF42_Ash002762</name>
</gene>
<dbReference type="Pfam" id="PF07800">
    <property type="entry name" value="DUF1644"/>
    <property type="match status" value="1"/>
</dbReference>
<dbReference type="PANTHER" id="PTHR31197:SF4">
    <property type="entry name" value="OS02G0150900 PROTEIN"/>
    <property type="match status" value="1"/>
</dbReference>
<keyword evidence="3" id="KW-1185">Reference proteome</keyword>
<accession>A0A2I0A779</accession>
<feature type="region of interest" description="Disordered" evidence="1">
    <location>
        <begin position="251"/>
        <end position="273"/>
    </location>
</feature>